<dbReference type="Gene3D" id="2.30.42.10">
    <property type="match status" value="1"/>
</dbReference>
<sequence length="377" mass="40342">MLEVAGVILFALGIFVSLCLHEAGHMLTARAFGMKVTRFFIGYGPTLWSFRRGETEYGVKAIPAGAFVRIVGMIRDTDVAPADEARAMWRYPLWKRTTVMLAGCGTHVVFGVFLLWILFAFVPLPDAGRLQTEPVRVASVSGTASAAAAVGLAPGDVITAIDGSPVRGWDAMVAIVRASGGERVEVTFVHDGQMRTGAATLPVVDGAGMLGVTPVMPESTAGPIGGIGKAADQTVVMFEGVFDALRRFPEKVPALISALSGEERPADSPISVVGASRIGGELADQGEWAAFLLLLAALNLFYGVFNLLPVLPLDGGHIAVWWFERARFWVYAKLRRRDPGPVDYYRLMPVVYVAILLFAGITLLTVAADLVNPVTVQ</sequence>
<comment type="similarity">
    <text evidence="3">Belongs to the peptidase M50B family.</text>
</comment>
<dbReference type="InterPro" id="IPR001478">
    <property type="entry name" value="PDZ"/>
</dbReference>
<evidence type="ECO:0000256" key="1">
    <source>
        <dbReference type="ARBA" id="ARBA00001947"/>
    </source>
</evidence>
<proteinExistence type="inferred from homology"/>
<evidence type="ECO:0000259" key="12">
    <source>
        <dbReference type="SMART" id="SM00228"/>
    </source>
</evidence>
<evidence type="ECO:0000256" key="11">
    <source>
        <dbReference type="SAM" id="Phobius"/>
    </source>
</evidence>
<comment type="subcellular location">
    <subcellularLocation>
        <location evidence="2">Membrane</location>
        <topology evidence="2">Multi-pass membrane protein</topology>
    </subcellularLocation>
</comment>
<dbReference type="CDD" id="cd06163">
    <property type="entry name" value="S2P-M50_PDZ_RseP-like"/>
    <property type="match status" value="1"/>
</dbReference>
<dbReference type="GO" id="GO:0008237">
    <property type="term" value="F:metallopeptidase activity"/>
    <property type="evidence" value="ECO:0007669"/>
    <property type="project" value="UniProtKB-KW"/>
</dbReference>
<evidence type="ECO:0000256" key="5">
    <source>
        <dbReference type="ARBA" id="ARBA00022692"/>
    </source>
</evidence>
<dbReference type="PANTHER" id="PTHR42837:SF2">
    <property type="entry name" value="MEMBRANE METALLOPROTEASE ARASP2, CHLOROPLASTIC-RELATED"/>
    <property type="match status" value="1"/>
</dbReference>
<evidence type="ECO:0000256" key="8">
    <source>
        <dbReference type="ARBA" id="ARBA00022989"/>
    </source>
</evidence>
<dbReference type="PANTHER" id="PTHR42837">
    <property type="entry name" value="REGULATOR OF SIGMA-E PROTEASE RSEP"/>
    <property type="match status" value="1"/>
</dbReference>
<dbReference type="InterPro" id="IPR036034">
    <property type="entry name" value="PDZ_sf"/>
</dbReference>
<comment type="caution">
    <text evidence="13">The sequence shown here is derived from an EMBL/GenBank/DDBJ whole genome shotgun (WGS) entry which is preliminary data.</text>
</comment>
<evidence type="ECO:0000256" key="4">
    <source>
        <dbReference type="ARBA" id="ARBA00022670"/>
    </source>
</evidence>
<feature type="transmembrane region" description="Helical" evidence="11">
    <location>
        <begin position="350"/>
        <end position="371"/>
    </location>
</feature>
<dbReference type="SUPFAM" id="SSF50156">
    <property type="entry name" value="PDZ domain-like"/>
    <property type="match status" value="1"/>
</dbReference>
<evidence type="ECO:0000256" key="3">
    <source>
        <dbReference type="ARBA" id="ARBA00007931"/>
    </source>
</evidence>
<evidence type="ECO:0000256" key="9">
    <source>
        <dbReference type="ARBA" id="ARBA00023049"/>
    </source>
</evidence>
<dbReference type="SMART" id="SM00228">
    <property type="entry name" value="PDZ"/>
    <property type="match status" value="1"/>
</dbReference>
<dbReference type="Pfam" id="PF17820">
    <property type="entry name" value="PDZ_6"/>
    <property type="match status" value="1"/>
</dbReference>
<accession>A0ABQ5QYC5</accession>
<reference evidence="13" key="1">
    <citation type="submission" date="2022-12" db="EMBL/GenBank/DDBJ databases">
        <title>New Phytohabitans aurantiacus sp. RD004123 nov., an actinomycete isolated from soil.</title>
        <authorList>
            <person name="Triningsih D.W."/>
            <person name="Harunari E."/>
            <person name="Igarashi Y."/>
        </authorList>
    </citation>
    <scope>NUCLEOTIDE SEQUENCE</scope>
    <source>
        <strain evidence="13">RD004123</strain>
    </source>
</reference>
<feature type="transmembrane region" description="Helical" evidence="11">
    <location>
        <begin position="99"/>
        <end position="122"/>
    </location>
</feature>
<dbReference type="EMBL" id="BSDI01000024">
    <property type="protein sequence ID" value="GLH99551.1"/>
    <property type="molecule type" value="Genomic_DNA"/>
</dbReference>
<dbReference type="InterPro" id="IPR008915">
    <property type="entry name" value="Peptidase_M50"/>
</dbReference>
<evidence type="ECO:0000256" key="6">
    <source>
        <dbReference type="ARBA" id="ARBA00022801"/>
    </source>
</evidence>
<protein>
    <submittedName>
        <fullName evidence="13">Zinc metalloprotease</fullName>
    </submittedName>
</protein>
<comment type="cofactor">
    <cofactor evidence="1">
        <name>Zn(2+)</name>
        <dbReference type="ChEBI" id="CHEBI:29105"/>
    </cofactor>
</comment>
<evidence type="ECO:0000256" key="10">
    <source>
        <dbReference type="ARBA" id="ARBA00023136"/>
    </source>
</evidence>
<evidence type="ECO:0000313" key="13">
    <source>
        <dbReference type="EMBL" id="GLH99551.1"/>
    </source>
</evidence>
<evidence type="ECO:0000313" key="14">
    <source>
        <dbReference type="Proteomes" id="UP001144280"/>
    </source>
</evidence>
<feature type="domain" description="PDZ" evidence="12">
    <location>
        <begin position="115"/>
        <end position="192"/>
    </location>
</feature>
<keyword evidence="6" id="KW-0378">Hydrolase</keyword>
<keyword evidence="5 11" id="KW-0812">Transmembrane</keyword>
<gene>
    <name evidence="13" type="ORF">Pa4123_48270</name>
</gene>
<dbReference type="Proteomes" id="UP001144280">
    <property type="component" value="Unassembled WGS sequence"/>
</dbReference>
<keyword evidence="10 11" id="KW-0472">Membrane</keyword>
<keyword evidence="7" id="KW-0862">Zinc</keyword>
<keyword evidence="9 13" id="KW-0482">Metalloprotease</keyword>
<dbReference type="InterPro" id="IPR004387">
    <property type="entry name" value="Pept_M50_Zn"/>
</dbReference>
<keyword evidence="4" id="KW-0645">Protease</keyword>
<dbReference type="InterPro" id="IPR041489">
    <property type="entry name" value="PDZ_6"/>
</dbReference>
<evidence type="ECO:0000256" key="7">
    <source>
        <dbReference type="ARBA" id="ARBA00022833"/>
    </source>
</evidence>
<dbReference type="RefSeq" id="WP_281899274.1">
    <property type="nucleotide sequence ID" value="NZ_BSDI01000024.1"/>
</dbReference>
<keyword evidence="8 11" id="KW-1133">Transmembrane helix</keyword>
<dbReference type="Pfam" id="PF02163">
    <property type="entry name" value="Peptidase_M50"/>
    <property type="match status" value="1"/>
</dbReference>
<organism evidence="13 14">
    <name type="scientific">Phytohabitans aurantiacus</name>
    <dbReference type="NCBI Taxonomy" id="3016789"/>
    <lineage>
        <taxon>Bacteria</taxon>
        <taxon>Bacillati</taxon>
        <taxon>Actinomycetota</taxon>
        <taxon>Actinomycetes</taxon>
        <taxon>Micromonosporales</taxon>
        <taxon>Micromonosporaceae</taxon>
    </lineage>
</organism>
<keyword evidence="14" id="KW-1185">Reference proteome</keyword>
<evidence type="ECO:0000256" key="2">
    <source>
        <dbReference type="ARBA" id="ARBA00004141"/>
    </source>
</evidence>
<name>A0ABQ5QYC5_9ACTN</name>